<sequence length="50" mass="5795">MNVGPDNYTNKVLIEYDGTVEEAKEFGNNNNLKFLRHVIRDSVFAYVFVI</sequence>
<reference evidence="1" key="1">
    <citation type="journal article" date="2019" name="bioRxiv">
        <title>The Genome of the Zebra Mussel, Dreissena polymorpha: A Resource for Invasive Species Research.</title>
        <authorList>
            <person name="McCartney M.A."/>
            <person name="Auch B."/>
            <person name="Kono T."/>
            <person name="Mallez S."/>
            <person name="Zhang Y."/>
            <person name="Obille A."/>
            <person name="Becker A."/>
            <person name="Abrahante J.E."/>
            <person name="Garbe J."/>
            <person name="Badalamenti J.P."/>
            <person name="Herman A."/>
            <person name="Mangelson H."/>
            <person name="Liachko I."/>
            <person name="Sullivan S."/>
            <person name="Sone E.D."/>
            <person name="Koren S."/>
            <person name="Silverstein K.A.T."/>
            <person name="Beckman K.B."/>
            <person name="Gohl D.M."/>
        </authorList>
    </citation>
    <scope>NUCLEOTIDE SEQUENCE</scope>
    <source>
        <strain evidence="1">Duluth1</strain>
        <tissue evidence="1">Whole animal</tissue>
    </source>
</reference>
<evidence type="ECO:0000313" key="1">
    <source>
        <dbReference type="EMBL" id="KAH3799234.1"/>
    </source>
</evidence>
<dbReference type="EMBL" id="JAIWYP010000007">
    <property type="protein sequence ID" value="KAH3799234.1"/>
    <property type="molecule type" value="Genomic_DNA"/>
</dbReference>
<dbReference type="AlphaFoldDB" id="A0A9D4J7Q1"/>
<name>A0A9D4J7Q1_DREPO</name>
<proteinExistence type="predicted"/>
<accession>A0A9D4J7Q1</accession>
<reference evidence="1" key="2">
    <citation type="submission" date="2020-11" db="EMBL/GenBank/DDBJ databases">
        <authorList>
            <person name="McCartney M.A."/>
            <person name="Auch B."/>
            <person name="Kono T."/>
            <person name="Mallez S."/>
            <person name="Becker A."/>
            <person name="Gohl D.M."/>
            <person name="Silverstein K.A.T."/>
            <person name="Koren S."/>
            <person name="Bechman K.B."/>
            <person name="Herman A."/>
            <person name="Abrahante J.E."/>
            <person name="Garbe J."/>
        </authorList>
    </citation>
    <scope>NUCLEOTIDE SEQUENCE</scope>
    <source>
        <strain evidence="1">Duluth1</strain>
        <tissue evidence="1">Whole animal</tissue>
    </source>
</reference>
<evidence type="ECO:0000313" key="2">
    <source>
        <dbReference type="Proteomes" id="UP000828390"/>
    </source>
</evidence>
<keyword evidence="2" id="KW-1185">Reference proteome</keyword>
<organism evidence="1 2">
    <name type="scientific">Dreissena polymorpha</name>
    <name type="common">Zebra mussel</name>
    <name type="synonym">Mytilus polymorpha</name>
    <dbReference type="NCBI Taxonomy" id="45954"/>
    <lineage>
        <taxon>Eukaryota</taxon>
        <taxon>Metazoa</taxon>
        <taxon>Spiralia</taxon>
        <taxon>Lophotrochozoa</taxon>
        <taxon>Mollusca</taxon>
        <taxon>Bivalvia</taxon>
        <taxon>Autobranchia</taxon>
        <taxon>Heteroconchia</taxon>
        <taxon>Euheterodonta</taxon>
        <taxon>Imparidentia</taxon>
        <taxon>Neoheterodontei</taxon>
        <taxon>Myida</taxon>
        <taxon>Dreissenoidea</taxon>
        <taxon>Dreissenidae</taxon>
        <taxon>Dreissena</taxon>
    </lineage>
</organism>
<gene>
    <name evidence="1" type="ORF">DPMN_152840</name>
</gene>
<comment type="caution">
    <text evidence="1">The sequence shown here is derived from an EMBL/GenBank/DDBJ whole genome shotgun (WGS) entry which is preliminary data.</text>
</comment>
<dbReference type="Proteomes" id="UP000828390">
    <property type="component" value="Unassembled WGS sequence"/>
</dbReference>
<protein>
    <submittedName>
        <fullName evidence="1">Uncharacterized protein</fullName>
    </submittedName>
</protein>